<evidence type="ECO:0000256" key="4">
    <source>
        <dbReference type="ARBA" id="ARBA00022448"/>
    </source>
</evidence>
<comment type="subcellular location">
    <subcellularLocation>
        <location evidence="1">Cell membrane</location>
        <topology evidence="1">Multi-pass membrane protein</topology>
    </subcellularLocation>
</comment>
<dbReference type="OrthoDB" id="9807950at2"/>
<dbReference type="PRINTS" id="PR00950">
    <property type="entry name" value="TYPE3IMSPROT"/>
</dbReference>
<dbReference type="Proteomes" id="UP000270261">
    <property type="component" value="Unassembled WGS sequence"/>
</dbReference>
<evidence type="ECO:0000256" key="3">
    <source>
        <dbReference type="ARBA" id="ARBA00021622"/>
    </source>
</evidence>
<keyword evidence="15" id="KW-0969">Cilium</keyword>
<dbReference type="Gene3D" id="3.40.1690.10">
    <property type="entry name" value="secretion proteins EscU"/>
    <property type="match status" value="1"/>
</dbReference>
<keyword evidence="4" id="KW-0813">Transport</keyword>
<keyword evidence="15" id="KW-0966">Cell projection</keyword>
<keyword evidence="11" id="KW-1006">Bacterial flagellum protein export</keyword>
<evidence type="ECO:0000256" key="2">
    <source>
        <dbReference type="ARBA" id="ARBA00010690"/>
    </source>
</evidence>
<name>A0A426FR38_9BURK</name>
<evidence type="ECO:0000256" key="7">
    <source>
        <dbReference type="ARBA" id="ARBA00022795"/>
    </source>
</evidence>
<evidence type="ECO:0000313" key="15">
    <source>
        <dbReference type="EMBL" id="RRN45162.1"/>
    </source>
</evidence>
<keyword evidence="10 14" id="KW-0472">Membrane</keyword>
<feature type="compositionally biased region" description="Basic and acidic residues" evidence="13">
    <location>
        <begin position="1"/>
        <end position="18"/>
    </location>
</feature>
<gene>
    <name evidence="15" type="ORF">EHV23_02650</name>
</gene>
<keyword evidence="16" id="KW-1185">Reference proteome</keyword>
<feature type="transmembrane region" description="Helical" evidence="14">
    <location>
        <begin position="143"/>
        <end position="164"/>
    </location>
</feature>
<dbReference type="Pfam" id="PF01312">
    <property type="entry name" value="Bac_export_2"/>
    <property type="match status" value="1"/>
</dbReference>
<feature type="region of interest" description="Disordered" evidence="13">
    <location>
        <begin position="1"/>
        <end position="29"/>
    </location>
</feature>
<sequence length="385" mass="41719">MAETSKEDRQLPASEKRLQQARQEGNVPRSRDAAHLLVMAAGIGTLVMMGPSLAAGTRRLMASTFAFDGQVRAHFLDALQPVLAHFGALGWRVLVILLSVCAAAIAASTIPGGFNLAFKALGVKPSRLNPMGGLKRIFSLRNLVEFLKLALLASLLGAIGSWYVSDRFPAFAALSHADRLAGATGEAMSLVTGGLGLLLMLLFGLALFDVPFQWFRHRADLRMTRDELKREHRESEGDPQLKGQIRSRQREAARRRMLSAVPSADIVVVNPTHYAVAIRYDEAAGGAPRVVAKGLDELAMRIQALARESGVPVLSAPPLARALYAHVELDQEIPQALYVAVAQVLVYVYQLRRWVPGRSAPPAEPVDLPVPAEMDPKYSGKGEDA</sequence>
<feature type="transmembrane region" description="Helical" evidence="14">
    <location>
        <begin position="89"/>
        <end position="122"/>
    </location>
</feature>
<keyword evidence="6 14" id="KW-0812">Transmembrane</keyword>
<protein>
    <recommendedName>
        <fullName evidence="3">Flagellar biosynthetic protein FlhB</fullName>
    </recommendedName>
</protein>
<keyword evidence="7" id="KW-1005">Bacterial flagellum biogenesis</keyword>
<dbReference type="GO" id="GO:0044781">
    <property type="term" value="P:bacterial-type flagellum organization"/>
    <property type="evidence" value="ECO:0007669"/>
    <property type="project" value="UniProtKB-KW"/>
</dbReference>
<dbReference type="InterPro" id="IPR006135">
    <property type="entry name" value="T3SS_substrate_exporter"/>
</dbReference>
<feature type="transmembrane region" description="Helical" evidence="14">
    <location>
        <begin position="36"/>
        <end position="55"/>
    </location>
</feature>
<dbReference type="SUPFAM" id="SSF160544">
    <property type="entry name" value="EscU C-terminal domain-like"/>
    <property type="match status" value="1"/>
</dbReference>
<reference evidence="15 16" key="1">
    <citation type="submission" date="2018-11" db="EMBL/GenBank/DDBJ databases">
        <title>Genome sequencing of Lautropia sp. KCOM 2505 (= ChDC F240).</title>
        <authorList>
            <person name="Kook J.-K."/>
            <person name="Park S.-N."/>
            <person name="Lim Y.K."/>
        </authorList>
    </citation>
    <scope>NUCLEOTIDE SEQUENCE [LARGE SCALE GENOMIC DNA]</scope>
    <source>
        <strain evidence="15 16">KCOM 2505</strain>
    </source>
</reference>
<evidence type="ECO:0000256" key="11">
    <source>
        <dbReference type="ARBA" id="ARBA00023225"/>
    </source>
</evidence>
<accession>A0A426FR38</accession>
<dbReference type="PANTHER" id="PTHR30531:SF12">
    <property type="entry name" value="FLAGELLAR BIOSYNTHETIC PROTEIN FLHB"/>
    <property type="match status" value="1"/>
</dbReference>
<keyword evidence="8" id="KW-0653">Protein transport</keyword>
<dbReference type="GO" id="GO:0005886">
    <property type="term" value="C:plasma membrane"/>
    <property type="evidence" value="ECO:0007669"/>
    <property type="project" value="UniProtKB-SubCell"/>
</dbReference>
<comment type="similarity">
    <text evidence="2">Belongs to the type III secretion exporter family.</text>
</comment>
<evidence type="ECO:0000256" key="5">
    <source>
        <dbReference type="ARBA" id="ARBA00022475"/>
    </source>
</evidence>
<evidence type="ECO:0000256" key="13">
    <source>
        <dbReference type="SAM" id="MobiDB-lite"/>
    </source>
</evidence>
<dbReference type="EMBL" id="RRUE01000001">
    <property type="protein sequence ID" value="RRN45162.1"/>
    <property type="molecule type" value="Genomic_DNA"/>
</dbReference>
<dbReference type="AlphaFoldDB" id="A0A426FR38"/>
<dbReference type="FunFam" id="3.40.1690.10:FF:000001">
    <property type="entry name" value="Flagellar biosynthetic protein FlhB"/>
    <property type="match status" value="1"/>
</dbReference>
<dbReference type="RefSeq" id="WP_125094592.1">
    <property type="nucleotide sequence ID" value="NZ_RRUE01000001.1"/>
</dbReference>
<feature type="transmembrane region" description="Helical" evidence="14">
    <location>
        <begin position="187"/>
        <end position="208"/>
    </location>
</feature>
<dbReference type="InterPro" id="IPR029025">
    <property type="entry name" value="T3SS_substrate_exporter_C"/>
</dbReference>
<proteinExistence type="inferred from homology"/>
<evidence type="ECO:0000256" key="6">
    <source>
        <dbReference type="ARBA" id="ARBA00022692"/>
    </source>
</evidence>
<feature type="region of interest" description="Disordered" evidence="13">
    <location>
        <begin position="362"/>
        <end position="385"/>
    </location>
</feature>
<keyword evidence="9 14" id="KW-1133">Transmembrane helix</keyword>
<feature type="compositionally biased region" description="Basic and acidic residues" evidence="13">
    <location>
        <begin position="374"/>
        <end position="385"/>
    </location>
</feature>
<evidence type="ECO:0000256" key="1">
    <source>
        <dbReference type="ARBA" id="ARBA00004651"/>
    </source>
</evidence>
<evidence type="ECO:0000256" key="10">
    <source>
        <dbReference type="ARBA" id="ARBA00023136"/>
    </source>
</evidence>
<comment type="function">
    <text evidence="12">Required for formation of the rod structure in the basal body of the flagellar apparatus. Together with FliI and FliH, may constitute the export apparatus of flagellin.</text>
</comment>
<evidence type="ECO:0000313" key="16">
    <source>
        <dbReference type="Proteomes" id="UP000270261"/>
    </source>
</evidence>
<dbReference type="Gene3D" id="6.10.250.2080">
    <property type="match status" value="1"/>
</dbReference>
<dbReference type="GO" id="GO:0009306">
    <property type="term" value="P:protein secretion"/>
    <property type="evidence" value="ECO:0007669"/>
    <property type="project" value="InterPro"/>
</dbReference>
<comment type="caution">
    <text evidence="15">The sequence shown here is derived from an EMBL/GenBank/DDBJ whole genome shotgun (WGS) entry which is preliminary data.</text>
</comment>
<evidence type="ECO:0000256" key="8">
    <source>
        <dbReference type="ARBA" id="ARBA00022927"/>
    </source>
</evidence>
<evidence type="ECO:0000256" key="12">
    <source>
        <dbReference type="ARBA" id="ARBA00025078"/>
    </source>
</evidence>
<keyword evidence="5" id="KW-1003">Cell membrane</keyword>
<evidence type="ECO:0000256" key="9">
    <source>
        <dbReference type="ARBA" id="ARBA00022989"/>
    </source>
</evidence>
<evidence type="ECO:0000256" key="14">
    <source>
        <dbReference type="SAM" id="Phobius"/>
    </source>
</evidence>
<dbReference type="PANTHER" id="PTHR30531">
    <property type="entry name" value="FLAGELLAR BIOSYNTHETIC PROTEIN FLHB"/>
    <property type="match status" value="1"/>
</dbReference>
<keyword evidence="15" id="KW-0282">Flagellum</keyword>
<organism evidence="15 16">
    <name type="scientific">Lautropia dentalis</name>
    <dbReference type="NCBI Taxonomy" id="2490857"/>
    <lineage>
        <taxon>Bacteria</taxon>
        <taxon>Pseudomonadati</taxon>
        <taxon>Pseudomonadota</taxon>
        <taxon>Betaproteobacteria</taxon>
        <taxon>Burkholderiales</taxon>
        <taxon>Burkholderiaceae</taxon>
        <taxon>Lautropia</taxon>
    </lineage>
</organism>